<comment type="caution">
    <text evidence="2">The sequence shown here is derived from an EMBL/GenBank/DDBJ whole genome shotgun (WGS) entry which is preliminary data.</text>
</comment>
<evidence type="ECO:0000256" key="1">
    <source>
        <dbReference type="SAM" id="Phobius"/>
    </source>
</evidence>
<proteinExistence type="predicted"/>
<reference evidence="2" key="1">
    <citation type="submission" date="2022-04" db="EMBL/GenBank/DDBJ databases">
        <title>A functionally conserved STORR gene fusion in Papaver species that diverged 16.8 million years ago.</title>
        <authorList>
            <person name="Catania T."/>
        </authorList>
    </citation>
    <scope>NUCLEOTIDE SEQUENCE</scope>
    <source>
        <strain evidence="2">S-188037</strain>
    </source>
</reference>
<organism evidence="2 3">
    <name type="scientific">Papaver atlanticum</name>
    <dbReference type="NCBI Taxonomy" id="357466"/>
    <lineage>
        <taxon>Eukaryota</taxon>
        <taxon>Viridiplantae</taxon>
        <taxon>Streptophyta</taxon>
        <taxon>Embryophyta</taxon>
        <taxon>Tracheophyta</taxon>
        <taxon>Spermatophyta</taxon>
        <taxon>Magnoliopsida</taxon>
        <taxon>Ranunculales</taxon>
        <taxon>Papaveraceae</taxon>
        <taxon>Papaveroideae</taxon>
        <taxon>Papaver</taxon>
    </lineage>
</organism>
<evidence type="ECO:0000313" key="2">
    <source>
        <dbReference type="EMBL" id="KAI3916038.1"/>
    </source>
</evidence>
<keyword evidence="3" id="KW-1185">Reference proteome</keyword>
<feature type="transmembrane region" description="Helical" evidence="1">
    <location>
        <begin position="119"/>
        <end position="137"/>
    </location>
</feature>
<keyword evidence="1" id="KW-1133">Transmembrane helix</keyword>
<dbReference type="EMBL" id="JAJJMB010009125">
    <property type="protein sequence ID" value="KAI3916038.1"/>
    <property type="molecule type" value="Genomic_DNA"/>
</dbReference>
<accession>A0AAD4XIF2</accession>
<dbReference type="SUPFAM" id="SSF103511">
    <property type="entry name" value="Chlorophyll a-b binding protein"/>
    <property type="match status" value="1"/>
</dbReference>
<gene>
    <name evidence="2" type="ORF">MKW98_004479</name>
</gene>
<evidence type="ECO:0000313" key="3">
    <source>
        <dbReference type="Proteomes" id="UP001202328"/>
    </source>
</evidence>
<sequence>MAQAQVVSPSLYYVNALKSTTQTRAAVTRIPLSSLASGAGSFTQGCAPLLVWKVSCQRKPELRSKSVSIRSEQSAKDDNGLAVWLGRFAMIGFAVALTVEISTGKGLLENFGLLTPLPTVALGVTALVGVLTAIFIFQSASSD</sequence>
<keyword evidence="1" id="KW-0472">Membrane</keyword>
<keyword evidence="1" id="KW-0812">Transmembrane</keyword>
<dbReference type="AlphaFoldDB" id="A0AAD4XIF2"/>
<dbReference type="Proteomes" id="UP001202328">
    <property type="component" value="Unassembled WGS sequence"/>
</dbReference>
<protein>
    <recommendedName>
        <fullName evidence="4">Stress enhanced protein 1</fullName>
    </recommendedName>
</protein>
<evidence type="ECO:0008006" key="4">
    <source>
        <dbReference type="Google" id="ProtNLM"/>
    </source>
</evidence>
<name>A0AAD4XIF2_9MAGN</name>
<feature type="transmembrane region" description="Helical" evidence="1">
    <location>
        <begin position="80"/>
        <end position="99"/>
    </location>
</feature>